<dbReference type="PROSITE" id="PS50125">
    <property type="entry name" value="GUANYLATE_CYCLASE_2"/>
    <property type="match status" value="1"/>
</dbReference>
<dbReference type="InterPro" id="IPR011990">
    <property type="entry name" value="TPR-like_helical_dom_sf"/>
</dbReference>
<sequence length="662" mass="69176">MPTPDDLAPGPGPVLDQFAAAHPDRHPAAWDADPHGPRLYRAFAARLIARGHPAQGLSLARRGVAAYPGDAELRYLVALGFARGGNAGSAEHALGPLLRERLAGPTGLDRLTADVIALRGRLLKDRFRREPDAAARAALAAGSADWYETAAAHAPDATYPLVNAATMRLLAGDAAGARRHADAVLAAVRPAADDYWAHATAGEAELVAGRPEPAASHFETAVGRMLAAEDYGSLAALIGNLRLLAAAGVGGDLAWVHARLGNVVVYSGHRIDPPGAPARFPDDPALVERVRAAVRAALDAANARFAFGSLAGGADVLFAEELLARGADLQVVLPCAADDFRRTSVDYGRPELRHWADRAAAVLGRLRPDQVHHATEEPYLGSDQLFAYTNEVIQGMAVVRAAQFGFPPEAVVLLDPAAPAAPGGARHFREQWTAAGRPCRTIDLAAVRGYAAAAAHPGWSAGGWEPPAATLPRPIRAMLFADVAAFSRMREEFAPAFFTRFSDLLAGALATAGPAALMANTWGDGFFAVFPGAVEAAEFATGLLARFEAAAADWQAVGFPDPNPLRVGLHVGPVFERADDPVLKGRNVFGRHVNRAARIEPVTTPGCAYASEQCAAQLAVHAPGRFDCDFVGVEQLPKGGGPLPLFRVAPAAGRVAGGPAGG</sequence>
<dbReference type="SUPFAM" id="SSF55073">
    <property type="entry name" value="Nucleotide cyclase"/>
    <property type="match status" value="1"/>
</dbReference>
<accession>A0A517XN57</accession>
<dbReference type="SUPFAM" id="SSF48452">
    <property type="entry name" value="TPR-like"/>
    <property type="match status" value="1"/>
</dbReference>
<dbReference type="InterPro" id="IPR046880">
    <property type="entry name" value="TPR-S"/>
</dbReference>
<dbReference type="Pfam" id="PF00211">
    <property type="entry name" value="Guanylate_cyc"/>
    <property type="match status" value="1"/>
</dbReference>
<dbReference type="OrthoDB" id="499752at2"/>
<dbReference type="Gene3D" id="3.30.70.1230">
    <property type="entry name" value="Nucleotide cyclase"/>
    <property type="match status" value="1"/>
</dbReference>
<dbReference type="InterPro" id="IPR001054">
    <property type="entry name" value="A/G_cyclase"/>
</dbReference>
<dbReference type="EMBL" id="CP036273">
    <property type="protein sequence ID" value="QDU18941.1"/>
    <property type="molecule type" value="Genomic_DNA"/>
</dbReference>
<dbReference type="Proteomes" id="UP000319576">
    <property type="component" value="Chromosome"/>
</dbReference>
<dbReference type="KEGG" id="uli:ETAA1_08390"/>
<evidence type="ECO:0000313" key="2">
    <source>
        <dbReference type="EMBL" id="QDU18941.1"/>
    </source>
</evidence>
<dbReference type="Gene3D" id="1.25.40.10">
    <property type="entry name" value="Tetratricopeptide repeat domain"/>
    <property type="match status" value="1"/>
</dbReference>
<dbReference type="AlphaFoldDB" id="A0A517XN57"/>
<dbReference type="RefSeq" id="WP_145234573.1">
    <property type="nucleotide sequence ID" value="NZ_CP036273.1"/>
</dbReference>
<protein>
    <submittedName>
        <fullName evidence="2">Adenylate and Guanylate cyclase catalytic domain protein</fullName>
    </submittedName>
</protein>
<proteinExistence type="predicted"/>
<evidence type="ECO:0000313" key="3">
    <source>
        <dbReference type="Proteomes" id="UP000319576"/>
    </source>
</evidence>
<dbReference type="InterPro" id="IPR029787">
    <property type="entry name" value="Nucleotide_cyclase"/>
</dbReference>
<keyword evidence="3" id="KW-1185">Reference proteome</keyword>
<organism evidence="2 3">
    <name type="scientific">Urbifossiella limnaea</name>
    <dbReference type="NCBI Taxonomy" id="2528023"/>
    <lineage>
        <taxon>Bacteria</taxon>
        <taxon>Pseudomonadati</taxon>
        <taxon>Planctomycetota</taxon>
        <taxon>Planctomycetia</taxon>
        <taxon>Gemmatales</taxon>
        <taxon>Gemmataceae</taxon>
        <taxon>Urbifossiella</taxon>
    </lineage>
</organism>
<feature type="domain" description="Guanylate cyclase" evidence="1">
    <location>
        <begin position="477"/>
        <end position="600"/>
    </location>
</feature>
<dbReference type="Pfam" id="PF20308">
    <property type="entry name" value="TPR-S"/>
    <property type="match status" value="1"/>
</dbReference>
<dbReference type="GO" id="GO:0004016">
    <property type="term" value="F:adenylate cyclase activity"/>
    <property type="evidence" value="ECO:0007669"/>
    <property type="project" value="UniProtKB-ARBA"/>
</dbReference>
<dbReference type="CDD" id="cd07302">
    <property type="entry name" value="CHD"/>
    <property type="match status" value="1"/>
</dbReference>
<evidence type="ECO:0000259" key="1">
    <source>
        <dbReference type="PROSITE" id="PS50125"/>
    </source>
</evidence>
<dbReference type="GO" id="GO:0009190">
    <property type="term" value="P:cyclic nucleotide biosynthetic process"/>
    <property type="evidence" value="ECO:0007669"/>
    <property type="project" value="InterPro"/>
</dbReference>
<name>A0A517XN57_9BACT</name>
<gene>
    <name evidence="2" type="ORF">ETAA1_08390</name>
</gene>
<reference evidence="2 3" key="1">
    <citation type="submission" date="2019-02" db="EMBL/GenBank/DDBJ databases">
        <title>Deep-cultivation of Planctomycetes and their phenomic and genomic characterization uncovers novel biology.</title>
        <authorList>
            <person name="Wiegand S."/>
            <person name="Jogler M."/>
            <person name="Boedeker C."/>
            <person name="Pinto D."/>
            <person name="Vollmers J."/>
            <person name="Rivas-Marin E."/>
            <person name="Kohn T."/>
            <person name="Peeters S.H."/>
            <person name="Heuer A."/>
            <person name="Rast P."/>
            <person name="Oberbeckmann S."/>
            <person name="Bunk B."/>
            <person name="Jeske O."/>
            <person name="Meyerdierks A."/>
            <person name="Storesund J.E."/>
            <person name="Kallscheuer N."/>
            <person name="Luecker S."/>
            <person name="Lage O.M."/>
            <person name="Pohl T."/>
            <person name="Merkel B.J."/>
            <person name="Hornburger P."/>
            <person name="Mueller R.-W."/>
            <person name="Bruemmer F."/>
            <person name="Labrenz M."/>
            <person name="Spormann A.M."/>
            <person name="Op den Camp H."/>
            <person name="Overmann J."/>
            <person name="Amann R."/>
            <person name="Jetten M.S.M."/>
            <person name="Mascher T."/>
            <person name="Medema M.H."/>
            <person name="Devos D.P."/>
            <person name="Kaster A.-K."/>
            <person name="Ovreas L."/>
            <person name="Rohde M."/>
            <person name="Galperin M.Y."/>
            <person name="Jogler C."/>
        </authorList>
    </citation>
    <scope>NUCLEOTIDE SEQUENCE [LARGE SCALE GENOMIC DNA]</scope>
    <source>
        <strain evidence="2 3">ETA_A1</strain>
    </source>
</reference>
<dbReference type="GO" id="GO:0035556">
    <property type="term" value="P:intracellular signal transduction"/>
    <property type="evidence" value="ECO:0007669"/>
    <property type="project" value="InterPro"/>
</dbReference>